<dbReference type="GO" id="GO:0006508">
    <property type="term" value="P:proteolysis"/>
    <property type="evidence" value="ECO:0007669"/>
    <property type="project" value="UniProtKB-KW"/>
</dbReference>
<keyword evidence="2" id="KW-0378">Hydrolase</keyword>
<dbReference type="Gene3D" id="3.10.620.30">
    <property type="match status" value="1"/>
</dbReference>
<evidence type="ECO:0000313" key="2">
    <source>
        <dbReference type="EMBL" id="MBB4153197.1"/>
    </source>
</evidence>
<organism evidence="2 3">
    <name type="scientific">Sphingomonas jinjuensis</name>
    <dbReference type="NCBI Taxonomy" id="535907"/>
    <lineage>
        <taxon>Bacteria</taxon>
        <taxon>Pseudomonadati</taxon>
        <taxon>Pseudomonadota</taxon>
        <taxon>Alphaproteobacteria</taxon>
        <taxon>Sphingomonadales</taxon>
        <taxon>Sphingomonadaceae</taxon>
        <taxon>Sphingomonas</taxon>
    </lineage>
</organism>
<dbReference type="Pfam" id="PF01841">
    <property type="entry name" value="Transglut_core"/>
    <property type="match status" value="1"/>
</dbReference>
<dbReference type="Pfam" id="PF08379">
    <property type="entry name" value="Bact_transglu_N"/>
    <property type="match status" value="1"/>
</dbReference>
<dbReference type="AlphaFoldDB" id="A0A840FCB3"/>
<feature type="domain" description="Transglutaminase-like" evidence="1">
    <location>
        <begin position="159"/>
        <end position="224"/>
    </location>
</feature>
<evidence type="ECO:0000259" key="1">
    <source>
        <dbReference type="SMART" id="SM00460"/>
    </source>
</evidence>
<comment type="caution">
    <text evidence="2">The sequence shown here is derived from an EMBL/GenBank/DDBJ whole genome shotgun (WGS) entry which is preliminary data.</text>
</comment>
<dbReference type="InterPro" id="IPR038765">
    <property type="entry name" value="Papain-like_cys_pep_sf"/>
</dbReference>
<dbReference type="EMBL" id="JACIEV010000002">
    <property type="protein sequence ID" value="MBB4153197.1"/>
    <property type="molecule type" value="Genomic_DNA"/>
</dbReference>
<dbReference type="Proteomes" id="UP000529795">
    <property type="component" value="Unassembled WGS sequence"/>
</dbReference>
<gene>
    <name evidence="2" type="ORF">GGQ80_001085</name>
</gene>
<sequence length="274" mass="29572">MRLQIRYRTSYVFDVPQQRLVQLARLTPQSFAGQTVTQWFINVDCDARINATHDGYGNDVSMIYVDGPLAALTIEVTGEVLTENRAGVVRGIAEPLPPEVFLRPSPLTEANDAIRALADQAAARGSTPLERLHALNQSIYATMRFDTAGTDVRRTATEAMELGHGVCQDFAHIFCAAARAIDIPARYVSGHLFRRDGAGDQPAAHAWAEAYVPDLGWVGFDSANAICPDDAYVRVAAGLDYREAAPVAGARTGGGSETLDVSVSVVQAGQQRQN</sequence>
<proteinExistence type="predicted"/>
<protein>
    <submittedName>
        <fullName evidence="2">Transglutaminase-like putative cysteine protease</fullName>
    </submittedName>
</protein>
<dbReference type="SMART" id="SM00460">
    <property type="entry name" value="TGc"/>
    <property type="match status" value="1"/>
</dbReference>
<name>A0A840FCB3_9SPHN</name>
<dbReference type="RefSeq" id="WP_183982855.1">
    <property type="nucleotide sequence ID" value="NZ_JACIEV010000002.1"/>
</dbReference>
<keyword evidence="2" id="KW-0645">Protease</keyword>
<dbReference type="InterPro" id="IPR002931">
    <property type="entry name" value="Transglutaminase-like"/>
</dbReference>
<dbReference type="GO" id="GO:0008233">
    <property type="term" value="F:peptidase activity"/>
    <property type="evidence" value="ECO:0007669"/>
    <property type="project" value="UniProtKB-KW"/>
</dbReference>
<keyword evidence="3" id="KW-1185">Reference proteome</keyword>
<accession>A0A840FCB3</accession>
<dbReference type="SUPFAM" id="SSF54001">
    <property type="entry name" value="Cysteine proteinases"/>
    <property type="match status" value="1"/>
</dbReference>
<dbReference type="PANTHER" id="PTHR33490:SF6">
    <property type="entry name" value="SLL1049 PROTEIN"/>
    <property type="match status" value="1"/>
</dbReference>
<evidence type="ECO:0000313" key="3">
    <source>
        <dbReference type="Proteomes" id="UP000529795"/>
    </source>
</evidence>
<reference evidence="2 3" key="1">
    <citation type="submission" date="2020-08" db="EMBL/GenBank/DDBJ databases">
        <title>Genomic Encyclopedia of Type Strains, Phase IV (KMG-IV): sequencing the most valuable type-strain genomes for metagenomic binning, comparative biology and taxonomic classification.</title>
        <authorList>
            <person name="Goeker M."/>
        </authorList>
    </citation>
    <scope>NUCLEOTIDE SEQUENCE [LARGE SCALE GENOMIC DNA]</scope>
    <source>
        <strain evidence="2 3">YC6723</strain>
    </source>
</reference>
<dbReference type="InterPro" id="IPR013589">
    <property type="entry name" value="Bac_transglu_N"/>
</dbReference>
<dbReference type="PANTHER" id="PTHR33490">
    <property type="entry name" value="BLR5614 PROTEIN-RELATED"/>
    <property type="match status" value="1"/>
</dbReference>